<dbReference type="AlphaFoldDB" id="A0A8H6AYW4"/>
<dbReference type="Proteomes" id="UP000531561">
    <property type="component" value="Unassembled WGS sequence"/>
</dbReference>
<reference evidence="1 2" key="1">
    <citation type="journal article" date="2020" name="Phytopathology">
        <title>A high-quality genome resource of Botrytis fragariae, a new and rapidly spreading fungal pathogen causing strawberry gray mold in the U.S.A.</title>
        <authorList>
            <person name="Wu Y."/>
            <person name="Saski C.A."/>
            <person name="Schnabel G."/>
            <person name="Xiao S."/>
            <person name="Hu M."/>
        </authorList>
    </citation>
    <scope>NUCLEOTIDE SEQUENCE [LARGE SCALE GENOMIC DNA]</scope>
    <source>
        <strain evidence="1 2">BVB16</strain>
    </source>
</reference>
<keyword evidence="2" id="KW-1185">Reference proteome</keyword>
<dbReference type="OrthoDB" id="10481719at2759"/>
<dbReference type="EMBL" id="JABFCT010000004">
    <property type="protein sequence ID" value="KAF5876141.1"/>
    <property type="molecule type" value="Genomic_DNA"/>
</dbReference>
<dbReference type="RefSeq" id="XP_037195087.1">
    <property type="nucleotide sequence ID" value="XM_037332959.1"/>
</dbReference>
<name>A0A8H6AYW4_9HELO</name>
<evidence type="ECO:0000313" key="2">
    <source>
        <dbReference type="Proteomes" id="UP000531561"/>
    </source>
</evidence>
<organism evidence="1 2">
    <name type="scientific">Botrytis fragariae</name>
    <dbReference type="NCBI Taxonomy" id="1964551"/>
    <lineage>
        <taxon>Eukaryota</taxon>
        <taxon>Fungi</taxon>
        <taxon>Dikarya</taxon>
        <taxon>Ascomycota</taxon>
        <taxon>Pezizomycotina</taxon>
        <taxon>Leotiomycetes</taxon>
        <taxon>Helotiales</taxon>
        <taxon>Sclerotiniaceae</taxon>
        <taxon>Botrytis</taxon>
    </lineage>
</organism>
<comment type="caution">
    <text evidence="1">The sequence shown here is derived from an EMBL/GenBank/DDBJ whole genome shotgun (WGS) entry which is preliminary data.</text>
</comment>
<evidence type="ECO:0000313" key="1">
    <source>
        <dbReference type="EMBL" id="KAF5876141.1"/>
    </source>
</evidence>
<dbReference type="GeneID" id="59256651"/>
<protein>
    <submittedName>
        <fullName evidence="1">Uncharacterized protein</fullName>
    </submittedName>
</protein>
<gene>
    <name evidence="1" type="ORF">Bfra_002542</name>
</gene>
<accession>A0A8H6AYW4</accession>
<proteinExistence type="predicted"/>
<sequence length="90" mass="10266">MHTYFPGKQSFLNKAVHLVGQEFQQRRSSVVCFKPSGLLGRDICLFSSVVKRSVYMTNCKAFTYNTLDVTFHCINNLRCMQTGSHDAELL</sequence>